<feature type="domain" description="Immunity protein Imm5" evidence="1">
    <location>
        <begin position="5"/>
        <end position="181"/>
    </location>
</feature>
<proteinExistence type="predicted"/>
<dbReference type="Proteomes" id="UP000260862">
    <property type="component" value="Unassembled WGS sequence"/>
</dbReference>
<dbReference type="InterPro" id="IPR025675">
    <property type="entry name" value="Imm5"/>
</dbReference>
<dbReference type="Pfam" id="PF14423">
    <property type="entry name" value="Imm5"/>
    <property type="match status" value="1"/>
</dbReference>
<dbReference type="InterPro" id="IPR036170">
    <property type="entry name" value="YezG-like_sf"/>
</dbReference>
<evidence type="ECO:0000313" key="3">
    <source>
        <dbReference type="Proteomes" id="UP000260862"/>
    </source>
</evidence>
<comment type="caution">
    <text evidence="2">The sequence shown here is derived from an EMBL/GenBank/DDBJ whole genome shotgun (WGS) entry which is preliminary data.</text>
</comment>
<evidence type="ECO:0000313" key="2">
    <source>
        <dbReference type="EMBL" id="RGK50372.1"/>
    </source>
</evidence>
<organism evidence="2 3">
    <name type="scientific">Phocaeicola plebeius</name>
    <dbReference type="NCBI Taxonomy" id="310297"/>
    <lineage>
        <taxon>Bacteria</taxon>
        <taxon>Pseudomonadati</taxon>
        <taxon>Bacteroidota</taxon>
        <taxon>Bacteroidia</taxon>
        <taxon>Bacteroidales</taxon>
        <taxon>Bacteroidaceae</taxon>
        <taxon>Phocaeicola</taxon>
    </lineage>
</organism>
<name>A0A3E4MLY8_9BACT</name>
<evidence type="ECO:0000259" key="1">
    <source>
        <dbReference type="Pfam" id="PF14423"/>
    </source>
</evidence>
<dbReference type="RefSeq" id="WP_117674141.1">
    <property type="nucleotide sequence ID" value="NZ_CABOGR010000051.1"/>
</dbReference>
<accession>A0A3E4MLY8</accession>
<dbReference type="SUPFAM" id="SSF160424">
    <property type="entry name" value="BH3703-like"/>
    <property type="match status" value="1"/>
</dbReference>
<dbReference type="AlphaFoldDB" id="A0A3E4MLY8"/>
<sequence>MIQQIEKLKEIINQNSMGHLPLPHRVDLMKQIGDIRTVQKVLCECCKKACSCFPEEFGAESLLYDVLSEMDSYLYKNKGTAESILVSIERLHNYVEQSADSPEGMAGWAIIALGYAIHYDAASILSIEDYDGEDDDAFDFESWNADFIGSIACSGSNPFVETGDVEKRKEYWLWYVKMVLEVSQNPNAKYQSLPVCKSATPLIDIPVRHQLDLVKTNKRISFDDIRDAILLQIPSGIKWDFIDVLFVSCTSSMLNIHSSTGDKIKIGTMATINICKEFRLKRKEMYMYYPKEGAWFSLKMVINSNSSYNLDFNYDNWDEIPSYFQELDWILSFYTKFPRSIEYTPKWLRKIVGSRKLYLT</sequence>
<reference evidence="2 3" key="1">
    <citation type="submission" date="2018-08" db="EMBL/GenBank/DDBJ databases">
        <title>A genome reference for cultivated species of the human gut microbiota.</title>
        <authorList>
            <person name="Zou Y."/>
            <person name="Xue W."/>
            <person name="Luo G."/>
        </authorList>
    </citation>
    <scope>NUCLEOTIDE SEQUENCE [LARGE SCALE GENOMIC DNA]</scope>
    <source>
        <strain evidence="2 3">TF10-3AC</strain>
    </source>
</reference>
<dbReference type="EMBL" id="QSQT01000051">
    <property type="protein sequence ID" value="RGK50372.1"/>
    <property type="molecule type" value="Genomic_DNA"/>
</dbReference>
<protein>
    <recommendedName>
        <fullName evidence="1">Immunity protein Imm5 domain-containing protein</fullName>
    </recommendedName>
</protein>
<keyword evidence="3" id="KW-1185">Reference proteome</keyword>
<gene>
    <name evidence="2" type="ORF">DXD04_16060</name>
</gene>